<proteinExistence type="predicted"/>
<evidence type="ECO:0000256" key="3">
    <source>
        <dbReference type="SAM" id="MobiDB-lite"/>
    </source>
</evidence>
<evidence type="ECO:0000313" key="6">
    <source>
        <dbReference type="Proteomes" id="UP000186817"/>
    </source>
</evidence>
<keyword evidence="1" id="KW-0677">Repeat</keyword>
<reference evidence="5 6" key="1">
    <citation type="submission" date="2016-02" db="EMBL/GenBank/DDBJ databases">
        <title>Genome analysis of coral dinoflagellate symbionts highlights evolutionary adaptations to a symbiotic lifestyle.</title>
        <authorList>
            <person name="Aranda M."/>
            <person name="Li Y."/>
            <person name="Liew Y.J."/>
            <person name="Baumgarten S."/>
            <person name="Simakov O."/>
            <person name="Wilson M."/>
            <person name="Piel J."/>
            <person name="Ashoor H."/>
            <person name="Bougouffa S."/>
            <person name="Bajic V.B."/>
            <person name="Ryu T."/>
            <person name="Ravasi T."/>
            <person name="Bayer T."/>
            <person name="Micklem G."/>
            <person name="Kim H."/>
            <person name="Bhak J."/>
            <person name="Lajeunesse T.C."/>
            <person name="Voolstra C.R."/>
        </authorList>
    </citation>
    <scope>NUCLEOTIDE SEQUENCE [LARGE SCALE GENOMIC DNA]</scope>
    <source>
        <strain evidence="5 6">CCMP2467</strain>
    </source>
</reference>
<evidence type="ECO:0000259" key="4">
    <source>
        <dbReference type="Pfam" id="PF17177"/>
    </source>
</evidence>
<evidence type="ECO:0000256" key="1">
    <source>
        <dbReference type="ARBA" id="ARBA00022737"/>
    </source>
</evidence>
<dbReference type="AlphaFoldDB" id="A0A1Q9E3S1"/>
<dbReference type="InterPro" id="IPR002885">
    <property type="entry name" value="PPR_rpt"/>
</dbReference>
<keyword evidence="6" id="KW-1185">Reference proteome</keyword>
<comment type="caution">
    <text evidence="5">The sequence shown here is derived from an EMBL/GenBank/DDBJ whole genome shotgun (WGS) entry which is preliminary data.</text>
</comment>
<dbReference type="EMBL" id="LSRX01000273">
    <property type="protein sequence ID" value="OLQ02068.1"/>
    <property type="molecule type" value="Genomic_DNA"/>
</dbReference>
<dbReference type="PROSITE" id="PS51375">
    <property type="entry name" value="PPR"/>
    <property type="match status" value="2"/>
</dbReference>
<feature type="domain" description="PROP1-like PPR" evidence="4">
    <location>
        <begin position="196"/>
        <end position="370"/>
    </location>
</feature>
<evidence type="ECO:0000256" key="2">
    <source>
        <dbReference type="PROSITE-ProRule" id="PRU00708"/>
    </source>
</evidence>
<evidence type="ECO:0000313" key="5">
    <source>
        <dbReference type="EMBL" id="OLQ02068.1"/>
    </source>
</evidence>
<dbReference type="OrthoDB" id="435914at2759"/>
<organism evidence="5 6">
    <name type="scientific">Symbiodinium microadriaticum</name>
    <name type="common">Dinoflagellate</name>
    <name type="synonym">Zooxanthella microadriatica</name>
    <dbReference type="NCBI Taxonomy" id="2951"/>
    <lineage>
        <taxon>Eukaryota</taxon>
        <taxon>Sar</taxon>
        <taxon>Alveolata</taxon>
        <taxon>Dinophyceae</taxon>
        <taxon>Suessiales</taxon>
        <taxon>Symbiodiniaceae</taxon>
        <taxon>Symbiodinium</taxon>
    </lineage>
</organism>
<dbReference type="Proteomes" id="UP000186817">
    <property type="component" value="Unassembled WGS sequence"/>
</dbReference>
<sequence>MSMQRSETAGGRSTFDSLSSRGVQPTTVTYAAVISVLERMSLWQPALAVLEESRHFADVVTYGSAIDACLGAWRASAGLLDTMACRRVIPDFGCCRGVLLSVENAGHWRKVVELGHALCHQGLYSKETANSHAIAAAQRRSEWHCVLQIFQLGSPEFQEKTRNLGLAACEEGSCWQLALAILLDASAADVFAYTSVIGACAKAAQWQAALATFQATVAAAVRPNTVTCNSLVDAMASSSGQWQRALSFLSELAQLEVQSDEITWTSAIRACESCSEWQWSIALLDGMSVWNIMPNIVSYASVVRACRWSGAWSCALALMERMATQTIQADLLFCNMLLSLLAKAEQWRLACEFLATMAWNQMEPDETSWATVADVGKESSQWRVALGALSGCRAAATPLNAQLHTAAVSAAADASEWRTAMRVWSSSSLARENERSVGAAACAFQEGARWLPALELLRDDGLQPSAWSLNAAITASSRSSQWAASIQLLEDFRRARIEDDIFAHTAAVDACGRSSEVARALKLFASMEGRRLLADESAFNVAVAACEKAEKLKHAVVKSCDLLANINSWRQVQVENALGKDYRVSHAGTGCIVSFEFLGSRTVMLLIMDYEAKIAELLVPTFRTDPEADGHYRSLQVVTLGSTVLDNWVPEDVNVLALSVLEGPGFM</sequence>
<dbReference type="InterPro" id="IPR051240">
    <property type="entry name" value="Mito_RNA-Proc/Resp"/>
</dbReference>
<dbReference type="InterPro" id="IPR011990">
    <property type="entry name" value="TPR-like_helical_dom_sf"/>
</dbReference>
<dbReference type="InterPro" id="IPR033443">
    <property type="entry name" value="PROP1-like_PPR_dom"/>
</dbReference>
<dbReference type="GO" id="GO:0003729">
    <property type="term" value="F:mRNA binding"/>
    <property type="evidence" value="ECO:0007669"/>
    <property type="project" value="TreeGrafter"/>
</dbReference>
<gene>
    <name evidence="5" type="ORF">AK812_SmicGene15118</name>
</gene>
<dbReference type="PANTHER" id="PTHR47933">
    <property type="entry name" value="PENTATRICOPEPTIDE REPEAT-CONTAINING PROTEIN 1, MITOCHONDRIAL"/>
    <property type="match status" value="1"/>
</dbReference>
<dbReference type="Pfam" id="PF17177">
    <property type="entry name" value="PPR_long"/>
    <property type="match status" value="1"/>
</dbReference>
<feature type="region of interest" description="Disordered" evidence="3">
    <location>
        <begin position="1"/>
        <end position="20"/>
    </location>
</feature>
<name>A0A1Q9E3S1_SYMMI</name>
<protein>
    <submittedName>
        <fullName evidence="5">Pentatricopeptide repeat-containing protein, chloroplastic</fullName>
    </submittedName>
</protein>
<feature type="repeat" description="PPR" evidence="2">
    <location>
        <begin position="224"/>
        <end position="259"/>
    </location>
</feature>
<dbReference type="Gene3D" id="1.25.40.10">
    <property type="entry name" value="Tetratricopeptide repeat domain"/>
    <property type="match status" value="4"/>
</dbReference>
<feature type="repeat" description="PPR" evidence="2">
    <location>
        <begin position="189"/>
        <end position="223"/>
    </location>
</feature>
<accession>A0A1Q9E3S1</accession>
<dbReference type="PANTHER" id="PTHR47933:SF11">
    <property type="entry name" value="PENTATRICOPEPTIDE REPEAT-CONTAINING PROTEIN 2"/>
    <property type="match status" value="1"/>
</dbReference>